<name>A0A7S7L6I7_9BACI</name>
<evidence type="ECO:0000256" key="5">
    <source>
        <dbReference type="SAM" id="Coils"/>
    </source>
</evidence>
<evidence type="ECO:0000313" key="8">
    <source>
        <dbReference type="EMBL" id="QOY35338.1"/>
    </source>
</evidence>
<dbReference type="SUPFAM" id="SSF56349">
    <property type="entry name" value="DNA breaking-rejoining enzymes"/>
    <property type="match status" value="1"/>
</dbReference>
<dbReference type="InterPro" id="IPR002104">
    <property type="entry name" value="Integrase_catalytic"/>
</dbReference>
<dbReference type="InterPro" id="IPR050090">
    <property type="entry name" value="Tyrosine_recombinase_XerCD"/>
</dbReference>
<dbReference type="Proteomes" id="UP000180175">
    <property type="component" value="Chromosome"/>
</dbReference>
<accession>A0A7S7L6I7</accession>
<gene>
    <name evidence="9" type="ORF">AWH56_001975</name>
    <name evidence="8" type="ORF">AWH56_022020</name>
</gene>
<evidence type="ECO:0000256" key="3">
    <source>
        <dbReference type="ARBA" id="ARBA00023172"/>
    </source>
</evidence>
<reference evidence="8 10" key="1">
    <citation type="journal article" date="2017" name="Genome Announc.">
        <title>Draft Genome Sequences of Four Alkaliphilic Bacteria Belonging to the Anaerobacillus Genus.</title>
        <authorList>
            <person name="Bassil N.M."/>
            <person name="Lloyd J.R."/>
        </authorList>
    </citation>
    <scope>NUCLEOTIDE SEQUENCE [LARGE SCALE GENOMIC DNA]</scope>
    <source>
        <strain evidence="8 10">NB2006</strain>
    </source>
</reference>
<dbReference type="EMBL" id="CP063356">
    <property type="protein sequence ID" value="QOY35338.1"/>
    <property type="molecule type" value="Genomic_DNA"/>
</dbReference>
<dbReference type="KEGG" id="aia:AWH56_001975"/>
<dbReference type="GO" id="GO:0015074">
    <property type="term" value="P:DNA integration"/>
    <property type="evidence" value="ECO:0007669"/>
    <property type="project" value="InterPro"/>
</dbReference>
<dbReference type="PROSITE" id="PS51898">
    <property type="entry name" value="TYR_RECOMBINASE"/>
    <property type="match status" value="1"/>
</dbReference>
<sequence length="451" mass="53915">MEKKYTYFYCPKDVESRYELLVFAGNNQPFLPLTEHYHDCIGRIGKSSALSYIQCLLPFFSWLDEYCNYQGERVKWDDLPRAIRIAIEDYLMDEMACKVREKDSFRFVNRSNNSPNTVSRFLSALKSFYKSLIRLKQYPYSNPLIDSHALLNEYQSQTEGVREGKLRMPKEAGTEDASPHRRLTDSYFKLINEEWQPQIIGDIHLPYQVYQAGKKVNWSLREIIIARMLFETGARASEVIELTVGDYRSRKSFQEADTFSKGSHGKRVKFLRFSKDTVKLLMRYINSERKQHDELKRHFDTLPNEAPIFLTELGTPFSYEAWYYHWDKAMKECDIKLNPHKTRHWFITSRLREVYNTSKTEAEIKQKKNELIKYIKWKDEEMIKVYEHYFDEESHRKAHDEMLENMAEKEREYMELKNSKRKKKLNLTVIENNFDDIEIDNEIEELLDGLE</sequence>
<dbReference type="AlphaFoldDB" id="A0A7S7L6I7"/>
<evidence type="ECO:0000256" key="2">
    <source>
        <dbReference type="ARBA" id="ARBA00023125"/>
    </source>
</evidence>
<dbReference type="Gene3D" id="1.10.443.10">
    <property type="entry name" value="Intergrase catalytic core"/>
    <property type="match status" value="1"/>
</dbReference>
<evidence type="ECO:0000259" key="7">
    <source>
        <dbReference type="PROSITE" id="PS51900"/>
    </source>
</evidence>
<dbReference type="PANTHER" id="PTHR30349:SF41">
    <property type="entry name" value="INTEGRASE_RECOMBINASE PROTEIN MJ0367-RELATED"/>
    <property type="match status" value="1"/>
</dbReference>
<dbReference type="Pfam" id="PF00589">
    <property type="entry name" value="Phage_integrase"/>
    <property type="match status" value="1"/>
</dbReference>
<dbReference type="InterPro" id="IPR011010">
    <property type="entry name" value="DNA_brk_join_enz"/>
</dbReference>
<evidence type="ECO:0000313" key="9">
    <source>
        <dbReference type="EMBL" id="QOY36482.1"/>
    </source>
</evidence>
<dbReference type="GO" id="GO:0003677">
    <property type="term" value="F:DNA binding"/>
    <property type="evidence" value="ECO:0007669"/>
    <property type="project" value="UniProtKB-UniRule"/>
</dbReference>
<evidence type="ECO:0000256" key="1">
    <source>
        <dbReference type="ARBA" id="ARBA00008857"/>
    </source>
</evidence>
<keyword evidence="3" id="KW-0233">DNA recombination</keyword>
<evidence type="ECO:0000259" key="6">
    <source>
        <dbReference type="PROSITE" id="PS51898"/>
    </source>
</evidence>
<dbReference type="GO" id="GO:0006310">
    <property type="term" value="P:DNA recombination"/>
    <property type="evidence" value="ECO:0007669"/>
    <property type="project" value="UniProtKB-KW"/>
</dbReference>
<organism evidence="8 10">
    <name type="scientific">Anaerobacillus isosaccharinicus</name>
    <dbReference type="NCBI Taxonomy" id="1532552"/>
    <lineage>
        <taxon>Bacteria</taxon>
        <taxon>Bacillati</taxon>
        <taxon>Bacillota</taxon>
        <taxon>Bacilli</taxon>
        <taxon>Bacillales</taxon>
        <taxon>Bacillaceae</taxon>
        <taxon>Anaerobacillus</taxon>
    </lineage>
</organism>
<feature type="coiled-coil region" evidence="5">
    <location>
        <begin position="392"/>
        <end position="426"/>
    </location>
</feature>
<feature type="domain" description="Core-binding (CB)" evidence="7">
    <location>
        <begin position="57"/>
        <end position="133"/>
    </location>
</feature>
<dbReference type="KEGG" id="aia:AWH56_022020"/>
<evidence type="ECO:0000256" key="4">
    <source>
        <dbReference type="PROSITE-ProRule" id="PRU01248"/>
    </source>
</evidence>
<comment type="similarity">
    <text evidence="1">Belongs to the 'phage' integrase family.</text>
</comment>
<dbReference type="InterPro" id="IPR013762">
    <property type="entry name" value="Integrase-like_cat_sf"/>
</dbReference>
<dbReference type="PROSITE" id="PS51900">
    <property type="entry name" value="CB"/>
    <property type="match status" value="1"/>
</dbReference>
<keyword evidence="2 4" id="KW-0238">DNA-binding</keyword>
<dbReference type="EMBL" id="CP063356">
    <property type="protein sequence ID" value="QOY36482.1"/>
    <property type="molecule type" value="Genomic_DNA"/>
</dbReference>
<reference evidence="8 10" key="2">
    <citation type="journal article" date="2019" name="Int. J. Syst. Evol. Microbiol.">
        <title>Anaerobacillus isosaccharinicus sp. nov., an alkaliphilic bacterium which degrades isosaccharinic acid.</title>
        <authorList>
            <person name="Bassil N.M."/>
            <person name="Lloyd J.R."/>
        </authorList>
    </citation>
    <scope>NUCLEOTIDE SEQUENCE [LARGE SCALE GENOMIC DNA]</scope>
    <source>
        <strain evidence="8 10">NB2006</strain>
    </source>
</reference>
<dbReference type="RefSeq" id="WP_182080542.1">
    <property type="nucleotide sequence ID" value="NZ_CP063356.2"/>
</dbReference>
<keyword evidence="5" id="KW-0175">Coiled coil</keyword>
<protein>
    <submittedName>
        <fullName evidence="8">Tyrosine-type recombinase/integrase</fullName>
    </submittedName>
</protein>
<dbReference type="CDD" id="cd00397">
    <property type="entry name" value="DNA_BRE_C"/>
    <property type="match status" value="1"/>
</dbReference>
<reference evidence="8" key="3">
    <citation type="submission" date="2020-10" db="EMBL/GenBank/DDBJ databases">
        <authorList>
            <person name="Bassil N.M."/>
            <person name="Lloyd J.R."/>
        </authorList>
    </citation>
    <scope>NUCLEOTIDE SEQUENCE</scope>
    <source>
        <strain evidence="8">NB2006</strain>
    </source>
</reference>
<dbReference type="PANTHER" id="PTHR30349">
    <property type="entry name" value="PHAGE INTEGRASE-RELATED"/>
    <property type="match status" value="1"/>
</dbReference>
<evidence type="ECO:0000313" key="10">
    <source>
        <dbReference type="Proteomes" id="UP000180175"/>
    </source>
</evidence>
<dbReference type="InterPro" id="IPR044068">
    <property type="entry name" value="CB"/>
</dbReference>
<keyword evidence="10" id="KW-1185">Reference proteome</keyword>
<proteinExistence type="inferred from homology"/>
<feature type="domain" description="Tyr recombinase" evidence="6">
    <location>
        <begin position="186"/>
        <end position="400"/>
    </location>
</feature>